<evidence type="ECO:0000313" key="3">
    <source>
        <dbReference type="EMBL" id="THU90529.1"/>
    </source>
</evidence>
<feature type="compositionally biased region" description="Basic residues" evidence="1">
    <location>
        <begin position="81"/>
        <end position="107"/>
    </location>
</feature>
<keyword evidence="2" id="KW-0472">Membrane</keyword>
<proteinExistence type="predicted"/>
<dbReference type="EMBL" id="ML179332">
    <property type="protein sequence ID" value="THU90529.1"/>
    <property type="molecule type" value="Genomic_DNA"/>
</dbReference>
<feature type="compositionally biased region" description="Basic and acidic residues" evidence="1">
    <location>
        <begin position="60"/>
        <end position="80"/>
    </location>
</feature>
<feature type="transmembrane region" description="Helical" evidence="2">
    <location>
        <begin position="30"/>
        <end position="49"/>
    </location>
</feature>
<keyword evidence="2" id="KW-0812">Transmembrane</keyword>
<gene>
    <name evidence="3" type="ORF">K435DRAFT_801937</name>
</gene>
<evidence type="ECO:0000256" key="1">
    <source>
        <dbReference type="SAM" id="MobiDB-lite"/>
    </source>
</evidence>
<evidence type="ECO:0000256" key="2">
    <source>
        <dbReference type="SAM" id="Phobius"/>
    </source>
</evidence>
<evidence type="ECO:0000313" key="4">
    <source>
        <dbReference type="Proteomes" id="UP000297245"/>
    </source>
</evidence>
<protein>
    <submittedName>
        <fullName evidence="3">Uncharacterized protein</fullName>
    </submittedName>
</protein>
<organism evidence="3 4">
    <name type="scientific">Dendrothele bispora (strain CBS 962.96)</name>
    <dbReference type="NCBI Taxonomy" id="1314807"/>
    <lineage>
        <taxon>Eukaryota</taxon>
        <taxon>Fungi</taxon>
        <taxon>Dikarya</taxon>
        <taxon>Basidiomycota</taxon>
        <taxon>Agaricomycotina</taxon>
        <taxon>Agaricomycetes</taxon>
        <taxon>Agaricomycetidae</taxon>
        <taxon>Agaricales</taxon>
        <taxon>Agaricales incertae sedis</taxon>
        <taxon>Dendrothele</taxon>
    </lineage>
</organism>
<keyword evidence="2" id="KW-1133">Transmembrane helix</keyword>
<reference evidence="3 4" key="1">
    <citation type="journal article" date="2019" name="Nat. Ecol. Evol.">
        <title>Megaphylogeny resolves global patterns of mushroom evolution.</title>
        <authorList>
            <person name="Varga T."/>
            <person name="Krizsan K."/>
            <person name="Foldi C."/>
            <person name="Dima B."/>
            <person name="Sanchez-Garcia M."/>
            <person name="Sanchez-Ramirez S."/>
            <person name="Szollosi G.J."/>
            <person name="Szarkandi J.G."/>
            <person name="Papp V."/>
            <person name="Albert L."/>
            <person name="Andreopoulos W."/>
            <person name="Angelini C."/>
            <person name="Antonin V."/>
            <person name="Barry K.W."/>
            <person name="Bougher N.L."/>
            <person name="Buchanan P."/>
            <person name="Buyck B."/>
            <person name="Bense V."/>
            <person name="Catcheside P."/>
            <person name="Chovatia M."/>
            <person name="Cooper J."/>
            <person name="Damon W."/>
            <person name="Desjardin D."/>
            <person name="Finy P."/>
            <person name="Geml J."/>
            <person name="Haridas S."/>
            <person name="Hughes K."/>
            <person name="Justo A."/>
            <person name="Karasinski D."/>
            <person name="Kautmanova I."/>
            <person name="Kiss B."/>
            <person name="Kocsube S."/>
            <person name="Kotiranta H."/>
            <person name="LaButti K.M."/>
            <person name="Lechner B.E."/>
            <person name="Liimatainen K."/>
            <person name="Lipzen A."/>
            <person name="Lukacs Z."/>
            <person name="Mihaltcheva S."/>
            <person name="Morgado L.N."/>
            <person name="Niskanen T."/>
            <person name="Noordeloos M.E."/>
            <person name="Ohm R.A."/>
            <person name="Ortiz-Santana B."/>
            <person name="Ovrebo C."/>
            <person name="Racz N."/>
            <person name="Riley R."/>
            <person name="Savchenko A."/>
            <person name="Shiryaev A."/>
            <person name="Soop K."/>
            <person name="Spirin V."/>
            <person name="Szebenyi C."/>
            <person name="Tomsovsky M."/>
            <person name="Tulloss R.E."/>
            <person name="Uehling J."/>
            <person name="Grigoriev I.V."/>
            <person name="Vagvolgyi C."/>
            <person name="Papp T."/>
            <person name="Martin F.M."/>
            <person name="Miettinen O."/>
            <person name="Hibbett D.S."/>
            <person name="Nagy L.G."/>
        </authorList>
    </citation>
    <scope>NUCLEOTIDE SEQUENCE [LARGE SCALE GENOMIC DNA]</scope>
    <source>
        <strain evidence="3 4">CBS 962.96</strain>
    </source>
</reference>
<dbReference type="Proteomes" id="UP000297245">
    <property type="component" value="Unassembled WGS sequence"/>
</dbReference>
<sequence length="143" mass="16401">MYILLLELKLMDLCERWGKGRDLLGVKPRVVWSLVMVCLSCLMSGLLCYNCNQGVKVKKGKEGKGKEGKGKEGKGREGKGRERKGKERKGKERKGKQSKAKQSKGKWVRNGGSHSREVFEIGLEKWFIGERREKVFKEWNRMG</sequence>
<dbReference type="AlphaFoldDB" id="A0A4S8LMM5"/>
<keyword evidence="4" id="KW-1185">Reference proteome</keyword>
<feature type="region of interest" description="Disordered" evidence="1">
    <location>
        <begin position="58"/>
        <end position="111"/>
    </location>
</feature>
<accession>A0A4S8LMM5</accession>
<name>A0A4S8LMM5_DENBC</name>